<protein>
    <submittedName>
        <fullName evidence="1">Uncharacterized protein</fullName>
    </submittedName>
</protein>
<organism evidence="1">
    <name type="scientific">Anguilla anguilla</name>
    <name type="common">European freshwater eel</name>
    <name type="synonym">Muraena anguilla</name>
    <dbReference type="NCBI Taxonomy" id="7936"/>
    <lineage>
        <taxon>Eukaryota</taxon>
        <taxon>Metazoa</taxon>
        <taxon>Chordata</taxon>
        <taxon>Craniata</taxon>
        <taxon>Vertebrata</taxon>
        <taxon>Euteleostomi</taxon>
        <taxon>Actinopterygii</taxon>
        <taxon>Neopterygii</taxon>
        <taxon>Teleostei</taxon>
        <taxon>Anguilliformes</taxon>
        <taxon>Anguillidae</taxon>
        <taxon>Anguilla</taxon>
    </lineage>
</organism>
<accession>A0A0E9X1M7</accession>
<reference evidence="1" key="1">
    <citation type="submission" date="2014-11" db="EMBL/GenBank/DDBJ databases">
        <authorList>
            <person name="Amaro Gonzalez C."/>
        </authorList>
    </citation>
    <scope>NUCLEOTIDE SEQUENCE</scope>
</reference>
<dbReference type="EMBL" id="GBXM01012802">
    <property type="protein sequence ID" value="JAH95775.1"/>
    <property type="molecule type" value="Transcribed_RNA"/>
</dbReference>
<reference evidence="1" key="2">
    <citation type="journal article" date="2015" name="Fish Shellfish Immunol.">
        <title>Early steps in the European eel (Anguilla anguilla)-Vibrio vulnificus interaction in the gills: Role of the RtxA13 toxin.</title>
        <authorList>
            <person name="Callol A."/>
            <person name="Pajuelo D."/>
            <person name="Ebbesson L."/>
            <person name="Teles M."/>
            <person name="MacKenzie S."/>
            <person name="Amaro C."/>
        </authorList>
    </citation>
    <scope>NUCLEOTIDE SEQUENCE</scope>
</reference>
<name>A0A0E9X1M7_ANGAN</name>
<evidence type="ECO:0000313" key="1">
    <source>
        <dbReference type="EMBL" id="JAH95775.1"/>
    </source>
</evidence>
<sequence length="69" mass="8438">MYNSLPIGYYLACIHMLMLKSSCWRYRIQEVLHEHNRKMLLRCFEHPHLVTWHEQQNVLPVCLRPLFSL</sequence>
<dbReference type="AlphaFoldDB" id="A0A0E9X1M7"/>
<proteinExistence type="predicted"/>